<keyword evidence="4" id="KW-1185">Reference proteome</keyword>
<dbReference type="EMBL" id="ATLV01020053">
    <property type="status" value="NOT_ANNOTATED_CDS"/>
    <property type="molecule type" value="Genomic_DNA"/>
</dbReference>
<evidence type="ECO:0000313" key="2">
    <source>
        <dbReference type="EMBL" id="KFB44779.1"/>
    </source>
</evidence>
<dbReference type="AlphaFoldDB" id="A0A084W3I5"/>
<name>A0A084W3I5_ANOSI</name>
<gene>
    <name evidence="2" type="ORF">ZHAS_00012703</name>
</gene>
<reference evidence="3" key="2">
    <citation type="submission" date="2020-05" db="UniProtKB">
        <authorList>
            <consortium name="EnsemblMetazoa"/>
        </authorList>
    </citation>
    <scope>IDENTIFICATION</scope>
</reference>
<dbReference type="VEuPathDB" id="VectorBase:ASIC012703"/>
<dbReference type="Proteomes" id="UP000030765">
    <property type="component" value="Unassembled WGS sequence"/>
</dbReference>
<accession>A0A084W3I5</accession>
<reference evidence="2 4" key="1">
    <citation type="journal article" date="2014" name="BMC Genomics">
        <title>Genome sequence of Anopheles sinensis provides insight into genetics basis of mosquito competence for malaria parasites.</title>
        <authorList>
            <person name="Zhou D."/>
            <person name="Zhang D."/>
            <person name="Ding G."/>
            <person name="Shi L."/>
            <person name="Hou Q."/>
            <person name="Ye Y."/>
            <person name="Xu Y."/>
            <person name="Zhou H."/>
            <person name="Xiong C."/>
            <person name="Li S."/>
            <person name="Yu J."/>
            <person name="Hong S."/>
            <person name="Yu X."/>
            <person name="Zou P."/>
            <person name="Chen C."/>
            <person name="Chang X."/>
            <person name="Wang W."/>
            <person name="Lv Y."/>
            <person name="Sun Y."/>
            <person name="Ma L."/>
            <person name="Shen B."/>
            <person name="Zhu C."/>
        </authorList>
    </citation>
    <scope>NUCLEOTIDE SEQUENCE [LARGE SCALE GENOMIC DNA]</scope>
</reference>
<evidence type="ECO:0000313" key="4">
    <source>
        <dbReference type="Proteomes" id="UP000030765"/>
    </source>
</evidence>
<evidence type="ECO:0000313" key="3">
    <source>
        <dbReference type="EnsemblMetazoa" id="ASIC012703-PA"/>
    </source>
</evidence>
<sequence length="145" mass="16036">MQISVRRCSAGHYRSLIGTVKTVPRERVRSTYNAGRPKSESNANIITQTRGQNRCTPPRVIPMRCELPPPQALTLFTIVALSKHGFPVALATRSDLRGINRHGVLLLERNPVQSSHEVRRTIIAMVDARRVINGGANGPYVSINC</sequence>
<protein>
    <submittedName>
        <fullName evidence="2 3">Uncharacterized protein</fullName>
    </submittedName>
</protein>
<evidence type="ECO:0000256" key="1">
    <source>
        <dbReference type="SAM" id="MobiDB-lite"/>
    </source>
</evidence>
<proteinExistence type="predicted"/>
<organism evidence="2">
    <name type="scientific">Anopheles sinensis</name>
    <name type="common">Mosquito</name>
    <dbReference type="NCBI Taxonomy" id="74873"/>
    <lineage>
        <taxon>Eukaryota</taxon>
        <taxon>Metazoa</taxon>
        <taxon>Ecdysozoa</taxon>
        <taxon>Arthropoda</taxon>
        <taxon>Hexapoda</taxon>
        <taxon>Insecta</taxon>
        <taxon>Pterygota</taxon>
        <taxon>Neoptera</taxon>
        <taxon>Endopterygota</taxon>
        <taxon>Diptera</taxon>
        <taxon>Nematocera</taxon>
        <taxon>Culicoidea</taxon>
        <taxon>Culicidae</taxon>
        <taxon>Anophelinae</taxon>
        <taxon>Anopheles</taxon>
    </lineage>
</organism>
<feature type="region of interest" description="Disordered" evidence="1">
    <location>
        <begin position="32"/>
        <end position="53"/>
    </location>
</feature>
<dbReference type="EnsemblMetazoa" id="ASIC012703-RA">
    <property type="protein sequence ID" value="ASIC012703-PA"/>
    <property type="gene ID" value="ASIC012703"/>
</dbReference>
<feature type="compositionally biased region" description="Polar residues" evidence="1">
    <location>
        <begin position="40"/>
        <end position="53"/>
    </location>
</feature>
<dbReference type="EMBL" id="KE525293">
    <property type="protein sequence ID" value="KFB44779.1"/>
    <property type="molecule type" value="Genomic_DNA"/>
</dbReference>